<evidence type="ECO:0000259" key="8">
    <source>
        <dbReference type="Pfam" id="PF00361"/>
    </source>
</evidence>
<dbReference type="GO" id="GO:0008137">
    <property type="term" value="F:NADH dehydrogenase (ubiquinone) activity"/>
    <property type="evidence" value="ECO:0007669"/>
    <property type="project" value="InterPro"/>
</dbReference>
<feature type="transmembrane region" description="Helical" evidence="7">
    <location>
        <begin position="124"/>
        <end position="143"/>
    </location>
</feature>
<dbReference type="PANTHER" id="PTHR42682">
    <property type="entry name" value="HYDROGENASE-4 COMPONENT F"/>
    <property type="match status" value="1"/>
</dbReference>
<evidence type="ECO:0000256" key="5">
    <source>
        <dbReference type="ARBA" id="ARBA00023002"/>
    </source>
</evidence>
<accession>A0A644T033</accession>
<keyword evidence="3 7" id="KW-0812">Transmembrane</keyword>
<dbReference type="GO" id="GO:0016491">
    <property type="term" value="F:oxidoreductase activity"/>
    <property type="evidence" value="ECO:0007669"/>
    <property type="project" value="UniProtKB-KW"/>
</dbReference>
<proteinExistence type="predicted"/>
<feature type="transmembrane region" description="Helical" evidence="7">
    <location>
        <begin position="155"/>
        <end position="176"/>
    </location>
</feature>
<keyword evidence="2" id="KW-1003">Cell membrane</keyword>
<feature type="transmembrane region" description="Helical" evidence="7">
    <location>
        <begin position="367"/>
        <end position="388"/>
    </location>
</feature>
<dbReference type="GO" id="GO:0005886">
    <property type="term" value="C:plasma membrane"/>
    <property type="evidence" value="ECO:0007669"/>
    <property type="project" value="UniProtKB-SubCell"/>
</dbReference>
<evidence type="ECO:0000256" key="4">
    <source>
        <dbReference type="ARBA" id="ARBA00022989"/>
    </source>
</evidence>
<evidence type="ECO:0000256" key="6">
    <source>
        <dbReference type="ARBA" id="ARBA00023136"/>
    </source>
</evidence>
<dbReference type="PRINTS" id="PR01437">
    <property type="entry name" value="NUOXDRDTASE4"/>
</dbReference>
<dbReference type="AlphaFoldDB" id="A0A644T033"/>
<feature type="transmembrane region" description="Helical" evidence="7">
    <location>
        <begin position="203"/>
        <end position="224"/>
    </location>
</feature>
<feature type="transmembrane region" description="Helical" evidence="7">
    <location>
        <begin position="325"/>
        <end position="346"/>
    </location>
</feature>
<dbReference type="InterPro" id="IPR003918">
    <property type="entry name" value="NADH_UbQ_OxRdtase"/>
</dbReference>
<sequence length="502" mass="54853">MFIVVAILAAFCMLISASSRVLRLFNSFALIALLGLAGEMILRVFCQGPQSIWGGFFSWDALSALLLGVIVVIAAYVIVYSFSYMEHEVAAGKVPQSRLPRYYFWVWMFIGTMLWVVSTPNLGLLWVGIEGTTLATALLVGFYREKTAVEAAWKYIVLCTVGISFALLGTMILYAASGRINGYSLAALDWRLLVGMAPQLDPALVKLGCIFAFIGYGAKVGFVPMHPWLPDAHSQAPSPVSALLSGVLLNCALYAILRWHILVRQTGLGPDFSGKLLLVFGLISLGAMMAFILLQKDIKRLLAYSSVEHMGIIALGLGLGTPLAVWGACFHLILHALTKANLFVVVGRVVQMMGTRQIPKIRGVMSLWPYTGGILFMGLLAITGMPPFGTFRSEISIMAGFFQNHHPILGFLTALFLAVIFAGFLYHFLGMLFGTPGERCLKDKRDKGEGKEVLWLAVPMILVLMLGVFVPEPLNQALNQVVELILGRGGEYGEFGKLTQLF</sequence>
<comment type="subcellular location">
    <subcellularLocation>
        <location evidence="1">Cell membrane</location>
        <topology evidence="1">Multi-pass membrane protein</topology>
    </subcellularLocation>
</comment>
<feature type="domain" description="NADH:quinone oxidoreductase/Mrp antiporter transmembrane" evidence="8">
    <location>
        <begin position="121"/>
        <end position="416"/>
    </location>
</feature>
<dbReference type="PANTHER" id="PTHR42682:SF5">
    <property type="entry name" value="HYDROGENASE-4 COMPONENT F"/>
    <property type="match status" value="1"/>
</dbReference>
<comment type="caution">
    <text evidence="10">The sequence shown here is derived from an EMBL/GenBank/DDBJ whole genome shotgun (WGS) entry which is preliminary data.</text>
</comment>
<name>A0A644T033_9ZZZZ</name>
<feature type="transmembrane region" description="Helical" evidence="7">
    <location>
        <begin position="276"/>
        <end position="294"/>
    </location>
</feature>
<feature type="transmembrane region" description="Helical" evidence="7">
    <location>
        <begin position="301"/>
        <end position="319"/>
    </location>
</feature>
<feature type="transmembrane region" description="Helical" evidence="7">
    <location>
        <begin position="236"/>
        <end position="256"/>
    </location>
</feature>
<dbReference type="EMBL" id="VSSQ01000009">
    <property type="protein sequence ID" value="MPL59261.1"/>
    <property type="molecule type" value="Genomic_DNA"/>
</dbReference>
<feature type="transmembrane region" description="Helical" evidence="7">
    <location>
        <begin position="102"/>
        <end position="118"/>
    </location>
</feature>
<gene>
    <name evidence="10" type="primary">ndhB_5</name>
    <name evidence="10" type="ORF">SDC9_04809</name>
</gene>
<protein>
    <submittedName>
        <fullName evidence="10">NAD(P)H-quinone oxidoreductase subunit 2, chloroplastic</fullName>
        <ecNumber evidence="10">1.6.5.11</ecNumber>
    </submittedName>
</protein>
<dbReference type="Pfam" id="PF00662">
    <property type="entry name" value="Proton_antipo_N"/>
    <property type="match status" value="1"/>
</dbReference>
<dbReference type="InterPro" id="IPR001750">
    <property type="entry name" value="ND/Mrp_TM"/>
</dbReference>
<evidence type="ECO:0000259" key="9">
    <source>
        <dbReference type="Pfam" id="PF00662"/>
    </source>
</evidence>
<dbReference type="EC" id="1.6.5.11" evidence="10"/>
<reference evidence="10" key="1">
    <citation type="submission" date="2019-08" db="EMBL/GenBank/DDBJ databases">
        <authorList>
            <person name="Kucharzyk K."/>
            <person name="Murdoch R.W."/>
            <person name="Higgins S."/>
            <person name="Loffler F."/>
        </authorList>
    </citation>
    <scope>NUCLEOTIDE SEQUENCE</scope>
</reference>
<feature type="transmembrane region" description="Helical" evidence="7">
    <location>
        <begin position="61"/>
        <end position="82"/>
    </location>
</feature>
<dbReference type="InterPro" id="IPR052175">
    <property type="entry name" value="ComplexI-like_HydComp"/>
</dbReference>
<keyword evidence="6 7" id="KW-0472">Membrane</keyword>
<dbReference type="Pfam" id="PF00361">
    <property type="entry name" value="Proton_antipo_M"/>
    <property type="match status" value="1"/>
</dbReference>
<keyword evidence="4 7" id="KW-1133">Transmembrane helix</keyword>
<dbReference type="InterPro" id="IPR001516">
    <property type="entry name" value="Proton_antipo_N"/>
</dbReference>
<evidence type="ECO:0000256" key="1">
    <source>
        <dbReference type="ARBA" id="ARBA00004651"/>
    </source>
</evidence>
<evidence type="ECO:0000256" key="2">
    <source>
        <dbReference type="ARBA" id="ARBA00022475"/>
    </source>
</evidence>
<feature type="domain" description="NADH-Ubiquinone oxidoreductase (complex I) chain 5 N-terminal" evidence="9">
    <location>
        <begin position="57"/>
        <end position="88"/>
    </location>
</feature>
<keyword evidence="5 10" id="KW-0560">Oxidoreductase</keyword>
<evidence type="ECO:0000313" key="10">
    <source>
        <dbReference type="EMBL" id="MPL59261.1"/>
    </source>
</evidence>
<dbReference type="GO" id="GO:0042773">
    <property type="term" value="P:ATP synthesis coupled electron transport"/>
    <property type="evidence" value="ECO:0007669"/>
    <property type="project" value="InterPro"/>
</dbReference>
<feature type="transmembrane region" description="Helical" evidence="7">
    <location>
        <begin position="453"/>
        <end position="470"/>
    </location>
</feature>
<feature type="transmembrane region" description="Helical" evidence="7">
    <location>
        <begin position="408"/>
        <end position="433"/>
    </location>
</feature>
<organism evidence="10">
    <name type="scientific">bioreactor metagenome</name>
    <dbReference type="NCBI Taxonomy" id="1076179"/>
    <lineage>
        <taxon>unclassified sequences</taxon>
        <taxon>metagenomes</taxon>
        <taxon>ecological metagenomes</taxon>
    </lineage>
</organism>
<evidence type="ECO:0000256" key="3">
    <source>
        <dbReference type="ARBA" id="ARBA00022692"/>
    </source>
</evidence>
<evidence type="ECO:0000256" key="7">
    <source>
        <dbReference type="SAM" id="Phobius"/>
    </source>
</evidence>